<dbReference type="PANTHER" id="PTHR43194">
    <property type="entry name" value="HYDROLASE ALPHA/BETA FOLD FAMILY"/>
    <property type="match status" value="1"/>
</dbReference>
<dbReference type="RefSeq" id="WP_047262844.1">
    <property type="nucleotide sequence ID" value="NZ_CP011542.1"/>
</dbReference>
<feature type="domain" description="AB hydrolase-1" evidence="1">
    <location>
        <begin position="26"/>
        <end position="155"/>
    </location>
</feature>
<dbReference type="AlphaFoldDB" id="A0A0G3H2D0"/>
<dbReference type="PANTHER" id="PTHR43194:SF2">
    <property type="entry name" value="PEROXISOMAL MEMBRANE PROTEIN LPX1"/>
    <property type="match status" value="1"/>
</dbReference>
<organism evidence="2 3">
    <name type="scientific">Corynebacterium mustelae</name>
    <dbReference type="NCBI Taxonomy" id="571915"/>
    <lineage>
        <taxon>Bacteria</taxon>
        <taxon>Bacillati</taxon>
        <taxon>Actinomycetota</taxon>
        <taxon>Actinomycetes</taxon>
        <taxon>Mycobacteriales</taxon>
        <taxon>Corynebacteriaceae</taxon>
        <taxon>Corynebacterium</taxon>
    </lineage>
</organism>
<sequence length="214" mass="22901">MPIVTLLPTRGTFPHSRPPQPDETPVVFIHGAIASPGNFAAPAAALIERGVPVFAPAYGNRGTNRLEKSLAELLTTIDSYVKQHEVSRIAIVGHSAGGLLGLRIACARPTLITTLVGLGACFRGVPYPTTSAFRRRIVTTITAAVAGPVFRDLFQPELLPVHLPPTTRITSIVSDADRYVPVESATLGNIRRVTGVRHELLPQLIEPVLTALDL</sequence>
<dbReference type="EMBL" id="CP011542">
    <property type="protein sequence ID" value="AKK06910.1"/>
    <property type="molecule type" value="Genomic_DNA"/>
</dbReference>
<reference evidence="3" key="2">
    <citation type="submission" date="2015-05" db="EMBL/GenBank/DDBJ databases">
        <title>Complete genome sequence of Corynebacterium mustelae DSM 45274, isolated from various tissues of a male ferret with lethal sepsis.</title>
        <authorList>
            <person name="Ruckert C."/>
            <person name="Albersmeier A."/>
            <person name="Winkler A."/>
            <person name="Tauch A."/>
        </authorList>
    </citation>
    <scope>NUCLEOTIDE SEQUENCE [LARGE SCALE GENOMIC DNA]</scope>
    <source>
        <strain evidence="3">DSM 45274</strain>
    </source>
</reference>
<dbReference type="InterPro" id="IPR029058">
    <property type="entry name" value="AB_hydrolase_fold"/>
</dbReference>
<dbReference type="InterPro" id="IPR000073">
    <property type="entry name" value="AB_hydrolase_1"/>
</dbReference>
<evidence type="ECO:0000313" key="2">
    <source>
        <dbReference type="EMBL" id="AKK06910.1"/>
    </source>
</evidence>
<keyword evidence="3" id="KW-1185">Reference proteome</keyword>
<dbReference type="Proteomes" id="UP000035199">
    <property type="component" value="Chromosome"/>
</dbReference>
<dbReference type="PATRIC" id="fig|571915.4.peg.2800"/>
<protein>
    <submittedName>
        <fullName evidence="2">Alpha/beta hydrolase family</fullName>
    </submittedName>
</protein>
<dbReference type="Gene3D" id="3.40.50.1820">
    <property type="entry name" value="alpha/beta hydrolase"/>
    <property type="match status" value="1"/>
</dbReference>
<name>A0A0G3H2D0_9CORY</name>
<accession>A0A0G3H2D0</accession>
<evidence type="ECO:0000259" key="1">
    <source>
        <dbReference type="Pfam" id="PF12697"/>
    </source>
</evidence>
<dbReference type="STRING" id="571915.CMUST_13070"/>
<dbReference type="GO" id="GO:0016787">
    <property type="term" value="F:hydrolase activity"/>
    <property type="evidence" value="ECO:0007669"/>
    <property type="project" value="UniProtKB-KW"/>
</dbReference>
<dbReference type="Pfam" id="PF12697">
    <property type="entry name" value="Abhydrolase_6"/>
    <property type="match status" value="1"/>
</dbReference>
<dbReference type="InterPro" id="IPR050228">
    <property type="entry name" value="Carboxylesterase_BioH"/>
</dbReference>
<evidence type="ECO:0000313" key="3">
    <source>
        <dbReference type="Proteomes" id="UP000035199"/>
    </source>
</evidence>
<keyword evidence="2" id="KW-0378">Hydrolase</keyword>
<gene>
    <name evidence="2" type="ORF">CMUST_13070</name>
</gene>
<dbReference type="OrthoDB" id="4410380at2"/>
<proteinExistence type="predicted"/>
<reference evidence="2 3" key="1">
    <citation type="journal article" date="2015" name="Genome Announc.">
        <title>Complete Genome Sequence of the Type Strain Corynebacterium mustelae DSM 45274, Isolated from Various Tissues of a Male Ferret with Lethal Sepsis.</title>
        <authorList>
            <person name="Ruckert C."/>
            <person name="Eimer J."/>
            <person name="Winkler A."/>
            <person name="Tauch A."/>
        </authorList>
    </citation>
    <scope>NUCLEOTIDE SEQUENCE [LARGE SCALE GENOMIC DNA]</scope>
    <source>
        <strain evidence="2 3">DSM 45274</strain>
    </source>
</reference>
<dbReference type="KEGG" id="cmv:CMUST_13070"/>
<dbReference type="SUPFAM" id="SSF53474">
    <property type="entry name" value="alpha/beta-Hydrolases"/>
    <property type="match status" value="1"/>
</dbReference>